<comment type="pathway">
    <text evidence="8">Amino-acid biosynthesis; L-methionine biosynthesis via salvage pathway; L-methionine from S-methyl-5-thio-alpha-D-ribose 1-phosphate: step 4/6.</text>
</comment>
<dbReference type="EMBL" id="CAJQZP010000288">
    <property type="protein sequence ID" value="CAG4953693.1"/>
    <property type="molecule type" value="Genomic_DNA"/>
</dbReference>
<dbReference type="Proteomes" id="UP000691718">
    <property type="component" value="Unassembled WGS sequence"/>
</dbReference>
<keyword evidence="3 8" id="KW-0479">Metal-binding</keyword>
<name>A0A8S3WEM4_PARAO</name>
<keyword evidence="2 8" id="KW-0028">Amino-acid biosynthesis</keyword>
<comment type="similarity">
    <text evidence="8">Belongs to the HAD-like hydrolase superfamily. MasA/MtnC family.</text>
</comment>
<keyword evidence="5 8" id="KW-0460">Magnesium</keyword>
<feature type="binding site" evidence="8">
    <location>
        <position position="216"/>
    </location>
    <ligand>
        <name>Mg(2+)</name>
        <dbReference type="ChEBI" id="CHEBI:18420"/>
    </ligand>
</feature>
<dbReference type="GO" id="GO:0000287">
    <property type="term" value="F:magnesium ion binding"/>
    <property type="evidence" value="ECO:0007669"/>
    <property type="project" value="UniProtKB-UniRule"/>
</dbReference>
<feature type="compositionally biased region" description="Basic and acidic residues" evidence="9">
    <location>
        <begin position="390"/>
        <end position="406"/>
    </location>
</feature>
<accession>A0A8S3WEM4</accession>
<evidence type="ECO:0000256" key="5">
    <source>
        <dbReference type="ARBA" id="ARBA00022842"/>
    </source>
</evidence>
<dbReference type="GO" id="GO:0005634">
    <property type="term" value="C:nucleus"/>
    <property type="evidence" value="ECO:0007669"/>
    <property type="project" value="UniProtKB-SubCell"/>
</dbReference>
<protein>
    <recommendedName>
        <fullName evidence="8">Enolase-phosphatase E1</fullName>
        <ecNumber evidence="8">3.1.3.77</ecNumber>
    </recommendedName>
    <alternativeName>
        <fullName evidence="8">2,3-diketo-5-methylthio-1-phosphopentane phosphatase</fullName>
    </alternativeName>
</protein>
<reference evidence="10" key="1">
    <citation type="submission" date="2021-04" db="EMBL/GenBank/DDBJ databases">
        <authorList>
            <person name="Tunstrom K."/>
        </authorList>
    </citation>
    <scope>NUCLEOTIDE SEQUENCE</scope>
</reference>
<comment type="caution">
    <text evidence="10">The sequence shown here is derived from an EMBL/GenBank/DDBJ whole genome shotgun (WGS) entry which is preliminary data.</text>
</comment>
<feature type="region of interest" description="Disordered" evidence="9">
    <location>
        <begin position="371"/>
        <end position="420"/>
    </location>
</feature>
<evidence type="ECO:0000256" key="6">
    <source>
        <dbReference type="ARBA" id="ARBA00023167"/>
    </source>
</evidence>
<keyword evidence="4 8" id="KW-0378">Hydrolase</keyword>
<dbReference type="NCBIfam" id="TIGR01549">
    <property type="entry name" value="HAD-SF-IA-v1"/>
    <property type="match status" value="1"/>
</dbReference>
<comment type="subcellular location">
    <subcellularLocation>
        <location evidence="8">Cytoplasm</location>
    </subcellularLocation>
    <subcellularLocation>
        <location evidence="8">Nucleus</location>
    </subcellularLocation>
</comment>
<dbReference type="InterPro" id="IPR006439">
    <property type="entry name" value="HAD-SF_hydro_IA"/>
</dbReference>
<evidence type="ECO:0000256" key="4">
    <source>
        <dbReference type="ARBA" id="ARBA00022801"/>
    </source>
</evidence>
<evidence type="ECO:0000256" key="3">
    <source>
        <dbReference type="ARBA" id="ARBA00022723"/>
    </source>
</evidence>
<evidence type="ECO:0000313" key="11">
    <source>
        <dbReference type="Proteomes" id="UP000691718"/>
    </source>
</evidence>
<evidence type="ECO:0000313" key="10">
    <source>
        <dbReference type="EMBL" id="CAG4953693.1"/>
    </source>
</evidence>
<dbReference type="InterPro" id="IPR023943">
    <property type="entry name" value="Enolase-ppase_E1"/>
</dbReference>
<keyword evidence="7 8" id="KW-0539">Nucleus</keyword>
<sequence>MANELKDINDIVKKCKILLLDIEGTTTSISFVKDKLFPYAEEKVKQFLESQWEQDDVKEAVTALRKLALEDKEKSVDGVVNIPGEDASKEDQIEGVVNNVKWQMSADRKAGPLKQLQGLIWKQGYDNGDIKGHVYDDVSPALEQWQSVEGQKVYIYSSGSVQAQKLLFGQSEAGDLLRFIEGHFDTAVGAKQEADSYSAIAESIGCKPDEILFLTDVVKEAEAARAAGLHAALVSREGNAPLPAGAGAAFAVLHSLAQLASNKRKTEAQDELPAKIAKTDNEGNAKSEPDVEPVISASVEKEIKKSEKMEVEEEEKVISSAKEVKEQKEAEAACVVTETIVEEVTDEPMDIPVADVEPIVIEEIVENTEKKKTDEMVIDSTKSEPSTTESKGKEDMVDERIKENSPKKAAPVAEETPPTVITEIEEVTMKKF</sequence>
<comment type="cofactor">
    <cofactor evidence="8">
        <name>Mg(2+)</name>
        <dbReference type="ChEBI" id="CHEBI:18420"/>
    </cofactor>
    <text evidence="8">Binds 1 Mg(2+) ion per subunit.</text>
</comment>
<dbReference type="HAMAP" id="MF_01681">
    <property type="entry name" value="Salvage_MtnC"/>
    <property type="match status" value="1"/>
</dbReference>
<dbReference type="SFLD" id="SFLDS00003">
    <property type="entry name" value="Haloacid_Dehalogenase"/>
    <property type="match status" value="1"/>
</dbReference>
<dbReference type="CDD" id="cd01629">
    <property type="entry name" value="HAD_EP"/>
    <property type="match status" value="1"/>
</dbReference>
<dbReference type="GO" id="GO:0005737">
    <property type="term" value="C:cytoplasm"/>
    <property type="evidence" value="ECO:0007669"/>
    <property type="project" value="UniProtKB-SubCell"/>
</dbReference>
<evidence type="ECO:0000256" key="7">
    <source>
        <dbReference type="ARBA" id="ARBA00023242"/>
    </source>
</evidence>
<dbReference type="GO" id="GO:0043874">
    <property type="term" value="F:acireductone synthase activity"/>
    <property type="evidence" value="ECO:0007669"/>
    <property type="project" value="UniProtKB-EC"/>
</dbReference>
<evidence type="ECO:0000256" key="9">
    <source>
        <dbReference type="SAM" id="MobiDB-lite"/>
    </source>
</evidence>
<dbReference type="NCBIfam" id="TIGR01691">
    <property type="entry name" value="enolase-ppase"/>
    <property type="match status" value="1"/>
</dbReference>
<evidence type="ECO:0000256" key="1">
    <source>
        <dbReference type="ARBA" id="ARBA00022490"/>
    </source>
</evidence>
<dbReference type="EC" id="3.1.3.77" evidence="8"/>
<dbReference type="AlphaFoldDB" id="A0A8S3WEM4"/>
<proteinExistence type="inferred from homology"/>
<dbReference type="InterPro" id="IPR027511">
    <property type="entry name" value="ENOPH1_eukaryotes"/>
</dbReference>
<feature type="binding site" evidence="8">
    <location>
        <position position="191"/>
    </location>
    <ligand>
        <name>substrate</name>
    </ligand>
</feature>
<keyword evidence="1 8" id="KW-0963">Cytoplasm</keyword>
<comment type="function">
    <text evidence="8">Bifunctional enzyme that catalyzes the enolization of 2,3-diketo-5-methylthiopentyl-1-phosphate (DK-MTP-1-P) into the intermediate 2-hydroxy-3-keto-5-methylthiopentenyl-1-phosphate (HK-MTPenyl-1-P), which is then dephosphorylated to form the acireductone 1,2-dihydroxy-3-keto-5-methylthiopentene (DHK-MTPene).</text>
</comment>
<evidence type="ECO:0000256" key="2">
    <source>
        <dbReference type="ARBA" id="ARBA00022605"/>
    </source>
</evidence>
<gene>
    <name evidence="10" type="ORF">PAPOLLO_LOCUS4927</name>
</gene>
<comment type="subunit">
    <text evidence="8">Monomer.</text>
</comment>
<evidence type="ECO:0000256" key="8">
    <source>
        <dbReference type="HAMAP-Rule" id="MF_03117"/>
    </source>
</evidence>
<feature type="binding site" evidence="8">
    <location>
        <position position="21"/>
    </location>
    <ligand>
        <name>Mg(2+)</name>
        <dbReference type="ChEBI" id="CHEBI:18420"/>
    </ligand>
</feature>
<dbReference type="PANTHER" id="PTHR20371:SF1">
    <property type="entry name" value="ENOLASE-PHOSPHATASE E1"/>
    <property type="match status" value="1"/>
</dbReference>
<dbReference type="HAMAP" id="MF_03117">
    <property type="entry name" value="Salvage_MtnC_euk"/>
    <property type="match status" value="1"/>
</dbReference>
<dbReference type="GO" id="GO:0019509">
    <property type="term" value="P:L-methionine salvage from methylthioadenosine"/>
    <property type="evidence" value="ECO:0007669"/>
    <property type="project" value="UniProtKB-UniRule"/>
</dbReference>
<dbReference type="OrthoDB" id="272500at2759"/>
<feature type="binding site" evidence="8">
    <location>
        <begin position="157"/>
        <end position="158"/>
    </location>
    <ligand>
        <name>substrate</name>
    </ligand>
</feature>
<organism evidence="10 11">
    <name type="scientific">Parnassius apollo</name>
    <name type="common">Apollo butterfly</name>
    <name type="synonym">Papilio apollo</name>
    <dbReference type="NCBI Taxonomy" id="110799"/>
    <lineage>
        <taxon>Eukaryota</taxon>
        <taxon>Metazoa</taxon>
        <taxon>Ecdysozoa</taxon>
        <taxon>Arthropoda</taxon>
        <taxon>Hexapoda</taxon>
        <taxon>Insecta</taxon>
        <taxon>Pterygota</taxon>
        <taxon>Neoptera</taxon>
        <taxon>Endopterygota</taxon>
        <taxon>Lepidoptera</taxon>
        <taxon>Glossata</taxon>
        <taxon>Ditrysia</taxon>
        <taxon>Papilionoidea</taxon>
        <taxon>Papilionidae</taxon>
        <taxon>Parnassiinae</taxon>
        <taxon>Parnassini</taxon>
        <taxon>Parnassius</taxon>
        <taxon>Parnassius</taxon>
    </lineage>
</organism>
<comment type="catalytic activity">
    <reaction evidence="8">
        <text>5-methylsulfanyl-2,3-dioxopentyl phosphate + H2O = 1,2-dihydroxy-5-(methylsulfanyl)pent-1-en-3-one + phosphate</text>
        <dbReference type="Rhea" id="RHEA:21700"/>
        <dbReference type="ChEBI" id="CHEBI:15377"/>
        <dbReference type="ChEBI" id="CHEBI:43474"/>
        <dbReference type="ChEBI" id="CHEBI:49252"/>
        <dbReference type="ChEBI" id="CHEBI:58828"/>
        <dbReference type="EC" id="3.1.3.77"/>
    </reaction>
</comment>
<keyword evidence="6 8" id="KW-0486">Methionine biosynthesis</keyword>
<dbReference type="Pfam" id="PF00702">
    <property type="entry name" value="Hydrolase"/>
    <property type="match status" value="1"/>
</dbReference>
<dbReference type="FunFam" id="3.40.50.1000:FF:000079">
    <property type="entry name" value="Enolase-phosphatase E1"/>
    <property type="match status" value="1"/>
</dbReference>
<feature type="binding site" evidence="8">
    <location>
        <position position="23"/>
    </location>
    <ligand>
        <name>Mg(2+)</name>
        <dbReference type="ChEBI" id="CHEBI:18420"/>
    </ligand>
</feature>
<dbReference type="SFLD" id="SFLDG01129">
    <property type="entry name" value="C1.5:_HAD__Beta-PGM__Phosphata"/>
    <property type="match status" value="1"/>
</dbReference>
<dbReference type="PANTHER" id="PTHR20371">
    <property type="entry name" value="ENOLASE-PHOSPHATASE E1"/>
    <property type="match status" value="1"/>
</dbReference>
<keyword evidence="11" id="KW-1185">Reference proteome</keyword>
<dbReference type="SFLD" id="SFLDG01133">
    <property type="entry name" value="C1.5.4:_Enolase-phosphatase_Li"/>
    <property type="match status" value="1"/>
</dbReference>
<comment type="pathway">
    <text evidence="8">Amino-acid biosynthesis; L-methionine biosynthesis via salvage pathway; L-methionine from S-methyl-5-thio-alpha-D-ribose 1-phosphate: step 3/6.</text>
</comment>
<dbReference type="SFLD" id="SFLDF00044">
    <property type="entry name" value="enolase-phosphatase"/>
    <property type="match status" value="1"/>
</dbReference>